<feature type="region of interest" description="Disordered" evidence="1">
    <location>
        <begin position="111"/>
        <end position="147"/>
    </location>
</feature>
<evidence type="ECO:0000313" key="2">
    <source>
        <dbReference type="Proteomes" id="UP000025227"/>
    </source>
</evidence>
<organism evidence="2 3">
    <name type="scientific">Haemonchus contortus</name>
    <name type="common">Barber pole worm</name>
    <dbReference type="NCBI Taxonomy" id="6289"/>
    <lineage>
        <taxon>Eukaryota</taxon>
        <taxon>Metazoa</taxon>
        <taxon>Ecdysozoa</taxon>
        <taxon>Nematoda</taxon>
        <taxon>Chromadorea</taxon>
        <taxon>Rhabditida</taxon>
        <taxon>Rhabditina</taxon>
        <taxon>Rhabditomorpha</taxon>
        <taxon>Strongyloidea</taxon>
        <taxon>Trichostrongylidae</taxon>
        <taxon>Haemonchus</taxon>
    </lineage>
</organism>
<dbReference type="InterPro" id="IPR027124">
    <property type="entry name" value="Swc5/CFDP1/2"/>
</dbReference>
<accession>A0A7I5EEK6</accession>
<proteinExistence type="predicted"/>
<evidence type="ECO:0000256" key="1">
    <source>
        <dbReference type="SAM" id="MobiDB-lite"/>
    </source>
</evidence>
<sequence length="167" mass="18668">MAVRIDTKAVYSIIISVHAPQAGCPVYEKDEFYLSYDEGIRSFSEEGYFTIACDPDGHLGSERRSSQRIYGGKEVGVRNKGGKRGLDLATSHDLAVCSIFAKRKTHKITYSSGRKNSYSRTREKVFPQDCKGPKVLPGGDPAPQTRSLITIDLHQKSRTGTQRRTRR</sequence>
<name>A0A7I5EEK6_HAECO</name>
<evidence type="ECO:0000313" key="3">
    <source>
        <dbReference type="WBParaSite" id="HCON_00188120-00001"/>
    </source>
</evidence>
<keyword evidence="2" id="KW-1185">Reference proteome</keyword>
<reference evidence="3" key="1">
    <citation type="submission" date="2020-12" db="UniProtKB">
        <authorList>
            <consortium name="WormBaseParasite"/>
        </authorList>
    </citation>
    <scope>IDENTIFICATION</scope>
    <source>
        <strain evidence="3">MHco3</strain>
    </source>
</reference>
<dbReference type="PANTHER" id="PTHR23227:SF83">
    <property type="entry name" value="ENDONUCLEASE_EXONUCLEASE_PHOSPHATASE DOMAIN-CONTAINING PROTEIN"/>
    <property type="match status" value="1"/>
</dbReference>
<protein>
    <submittedName>
        <fullName evidence="3">Transposase</fullName>
    </submittedName>
</protein>
<dbReference type="AlphaFoldDB" id="A0A7I5EEK6"/>
<dbReference type="Proteomes" id="UP000025227">
    <property type="component" value="Unplaced"/>
</dbReference>
<dbReference type="PANTHER" id="PTHR23227">
    <property type="entry name" value="BUCENTAUR RELATED"/>
    <property type="match status" value="1"/>
</dbReference>
<dbReference type="WBParaSite" id="HCON_00188120-00001">
    <property type="protein sequence ID" value="HCON_00188120-00001"/>
    <property type="gene ID" value="HCON_00188120"/>
</dbReference>
<dbReference type="OMA" id="YFTIACD"/>
<dbReference type="OrthoDB" id="5827952at2759"/>